<accession>A0A7X8YFN6</accession>
<protein>
    <submittedName>
        <fullName evidence="3">Arylamine N-acetyltransferase</fullName>
    </submittedName>
</protein>
<dbReference type="EMBL" id="JABAIK010000001">
    <property type="protein sequence ID" value="NLS11531.1"/>
    <property type="molecule type" value="Genomic_DNA"/>
</dbReference>
<keyword evidence="3" id="KW-0808">Transferase</keyword>
<dbReference type="PANTHER" id="PTHR11786:SF0">
    <property type="entry name" value="ARYLAMINE N-ACETYLTRANSFERASE 4-RELATED"/>
    <property type="match status" value="1"/>
</dbReference>
<dbReference type="AlphaFoldDB" id="A0A7X8YFN6"/>
<dbReference type="PRINTS" id="PR01543">
    <property type="entry name" value="ANATRNSFRASE"/>
</dbReference>
<dbReference type="GO" id="GO:0016407">
    <property type="term" value="F:acetyltransferase activity"/>
    <property type="evidence" value="ECO:0007669"/>
    <property type="project" value="InterPro"/>
</dbReference>
<name>A0A7X8YFN6_9VIBR</name>
<dbReference type="Pfam" id="PF00797">
    <property type="entry name" value="Acetyltransf_2"/>
    <property type="match status" value="1"/>
</dbReference>
<dbReference type="PANTHER" id="PTHR11786">
    <property type="entry name" value="N-HYDROXYARYLAMINE O-ACETYLTRANSFERASE"/>
    <property type="match status" value="1"/>
</dbReference>
<dbReference type="InterPro" id="IPR038765">
    <property type="entry name" value="Papain-like_cys_pep_sf"/>
</dbReference>
<dbReference type="Gene3D" id="3.30.2140.10">
    <property type="entry name" value="Arylamine N-acetyltransferase"/>
    <property type="match status" value="1"/>
</dbReference>
<keyword evidence="4" id="KW-1185">Reference proteome</keyword>
<dbReference type="Gene3D" id="2.40.128.150">
    <property type="entry name" value="Cysteine proteinases"/>
    <property type="match status" value="1"/>
</dbReference>
<dbReference type="SUPFAM" id="SSF54001">
    <property type="entry name" value="Cysteine proteinases"/>
    <property type="match status" value="1"/>
</dbReference>
<evidence type="ECO:0000256" key="1">
    <source>
        <dbReference type="ARBA" id="ARBA00006547"/>
    </source>
</evidence>
<gene>
    <name evidence="3" type="ORF">HGP28_01335</name>
</gene>
<dbReference type="InterPro" id="IPR001447">
    <property type="entry name" value="Arylamine_N-AcTrfase"/>
</dbReference>
<sequence length="255" mass="29017">MDVSQFLARIQYQSKVVHSVACLDELQLHFIKHVPFENIDIINKTPLNYYPEAAFEKIVTHQRGGVCFELNSLFYWALSQLGFDVTLVEAEMFPGEHMKHQFDHMALLVNVEQGLYLVDVGNGKHFGAPLNVALGGESIGEGVRYKVADYHGNYHALCWFEDRDWHYRYVFREIPRNLADFQAASHFTQTSPDSPFTQTLLATKLADFGRLTLSGNTLTTTDTDFKQHKVTIPDNDIEAILMKRFGLNVTLTPSS</sequence>
<comment type="caution">
    <text evidence="3">The sequence shown here is derived from an EMBL/GenBank/DDBJ whole genome shotgun (WGS) entry which is preliminary data.</text>
</comment>
<evidence type="ECO:0000256" key="2">
    <source>
        <dbReference type="RuleBase" id="RU003452"/>
    </source>
</evidence>
<organism evidence="3 4">
    <name type="scientific">Vibrio agarilyticus</name>
    <dbReference type="NCBI Taxonomy" id="2726741"/>
    <lineage>
        <taxon>Bacteria</taxon>
        <taxon>Pseudomonadati</taxon>
        <taxon>Pseudomonadota</taxon>
        <taxon>Gammaproteobacteria</taxon>
        <taxon>Vibrionales</taxon>
        <taxon>Vibrionaceae</taxon>
        <taxon>Vibrio</taxon>
    </lineage>
</organism>
<proteinExistence type="inferred from homology"/>
<dbReference type="RefSeq" id="WP_168834628.1">
    <property type="nucleotide sequence ID" value="NZ_JABAIK010000001.1"/>
</dbReference>
<evidence type="ECO:0000313" key="4">
    <source>
        <dbReference type="Proteomes" id="UP000535589"/>
    </source>
</evidence>
<dbReference type="Proteomes" id="UP000535589">
    <property type="component" value="Unassembled WGS sequence"/>
</dbReference>
<comment type="similarity">
    <text evidence="1 2">Belongs to the arylamine N-acetyltransferase family.</text>
</comment>
<evidence type="ECO:0000313" key="3">
    <source>
        <dbReference type="EMBL" id="NLS11531.1"/>
    </source>
</evidence>
<reference evidence="3 4" key="1">
    <citation type="submission" date="2020-04" db="EMBL/GenBank/DDBJ databases">
        <title>Vibrio sp. SM6, a novel species isolated from seawater.</title>
        <authorList>
            <person name="Wang X."/>
        </authorList>
    </citation>
    <scope>NUCLEOTIDE SEQUENCE [LARGE SCALE GENOMIC DNA]</scope>
    <source>
        <strain evidence="3 4">SM6</strain>
    </source>
</reference>